<feature type="compositionally biased region" description="Polar residues" evidence="1">
    <location>
        <begin position="18"/>
        <end position="29"/>
    </location>
</feature>
<organism evidence="2 3">
    <name type="scientific">Oryza sativa subsp. japonica</name>
    <name type="common">Rice</name>
    <dbReference type="NCBI Taxonomy" id="39947"/>
    <lineage>
        <taxon>Eukaryota</taxon>
        <taxon>Viridiplantae</taxon>
        <taxon>Streptophyta</taxon>
        <taxon>Embryophyta</taxon>
        <taxon>Tracheophyta</taxon>
        <taxon>Spermatophyta</taxon>
        <taxon>Magnoliopsida</taxon>
        <taxon>Liliopsida</taxon>
        <taxon>Poales</taxon>
        <taxon>Poaceae</taxon>
        <taxon>BOP clade</taxon>
        <taxon>Oryzoideae</taxon>
        <taxon>Oryzeae</taxon>
        <taxon>Oryzinae</taxon>
        <taxon>Oryza</taxon>
        <taxon>Oryza sativa</taxon>
    </lineage>
</organism>
<dbReference type="Proteomes" id="UP000000763">
    <property type="component" value="Chromosome 11"/>
</dbReference>
<evidence type="ECO:0000256" key="1">
    <source>
        <dbReference type="SAM" id="MobiDB-lite"/>
    </source>
</evidence>
<evidence type="ECO:0000313" key="2">
    <source>
        <dbReference type="EMBL" id="BAH95143.1"/>
    </source>
</evidence>
<name>C7J8S5_ORYSJ</name>
<dbReference type="EMBL" id="AP008217">
    <property type="protein sequence ID" value="BAH95143.1"/>
    <property type="molecule type" value="Genomic_DNA"/>
</dbReference>
<protein>
    <submittedName>
        <fullName evidence="2">Os11g0203000 protein</fullName>
    </submittedName>
</protein>
<dbReference type="AlphaFoldDB" id="C7J8S5"/>
<evidence type="ECO:0000313" key="3">
    <source>
        <dbReference type="Proteomes" id="UP000000763"/>
    </source>
</evidence>
<reference evidence="3" key="2">
    <citation type="journal article" date="2008" name="Nucleic Acids Res.">
        <title>The rice annotation project database (RAP-DB): 2008 update.</title>
        <authorList>
            <consortium name="The rice annotation project (RAP)"/>
        </authorList>
    </citation>
    <scope>GENOME REANNOTATION</scope>
    <source>
        <strain evidence="3">cv. Nipponbare</strain>
    </source>
</reference>
<dbReference type="KEGG" id="dosa:Os11g0203000"/>
<feature type="region of interest" description="Disordered" evidence="1">
    <location>
        <begin position="1"/>
        <end position="41"/>
    </location>
</feature>
<sequence length="188" mass="20908">MEWWSDVGTRRLREPTGTGWSPSSQTSTALPPPPPHTELSRLPQLCRLPSAAITGSVATSLPRAPWRRVLLDSASVRGFSSASAGAQLLLGLHRRAWLLLPSPLSPPPRRVWLCATPRPRHQREGEREFSTTPVLHMTCGAHIIFFIFSDWIVTLAPHVYHVGQKPFRFRVGRNSFGFASLECEISGI</sequence>
<proteinExistence type="predicted"/>
<reference evidence="2 3" key="1">
    <citation type="journal article" date="2005" name="Nature">
        <title>The map-based sequence of the rice genome.</title>
        <authorList>
            <consortium name="International rice genome sequencing project (IRGSP)"/>
            <person name="Matsumoto T."/>
            <person name="Wu J."/>
            <person name="Kanamori H."/>
            <person name="Katayose Y."/>
            <person name="Fujisawa M."/>
            <person name="Namiki N."/>
            <person name="Mizuno H."/>
            <person name="Yamamoto K."/>
            <person name="Antonio B.A."/>
            <person name="Baba T."/>
            <person name="Sakata K."/>
            <person name="Nagamura Y."/>
            <person name="Aoki H."/>
            <person name="Arikawa K."/>
            <person name="Arita K."/>
            <person name="Bito T."/>
            <person name="Chiden Y."/>
            <person name="Fujitsuka N."/>
            <person name="Fukunaka R."/>
            <person name="Hamada M."/>
            <person name="Harada C."/>
            <person name="Hayashi A."/>
            <person name="Hijishita S."/>
            <person name="Honda M."/>
            <person name="Hosokawa S."/>
            <person name="Ichikawa Y."/>
            <person name="Idonuma A."/>
            <person name="Iijima M."/>
            <person name="Ikeda M."/>
            <person name="Ikeno M."/>
            <person name="Ito K."/>
            <person name="Ito S."/>
            <person name="Ito T."/>
            <person name="Ito Y."/>
            <person name="Ito Y."/>
            <person name="Iwabuchi A."/>
            <person name="Kamiya K."/>
            <person name="Karasawa W."/>
            <person name="Kurita K."/>
            <person name="Katagiri S."/>
            <person name="Kikuta A."/>
            <person name="Kobayashi H."/>
            <person name="Kobayashi N."/>
            <person name="Machita K."/>
            <person name="Maehara T."/>
            <person name="Masukawa M."/>
            <person name="Mizubayashi T."/>
            <person name="Mukai Y."/>
            <person name="Nagasaki H."/>
            <person name="Nagata Y."/>
            <person name="Naito S."/>
            <person name="Nakashima M."/>
            <person name="Nakama Y."/>
            <person name="Nakamichi Y."/>
            <person name="Nakamura M."/>
            <person name="Meguro A."/>
            <person name="Negishi M."/>
            <person name="Ohta I."/>
            <person name="Ohta T."/>
            <person name="Okamoto M."/>
            <person name="Ono N."/>
            <person name="Saji S."/>
            <person name="Sakaguchi M."/>
            <person name="Sakai K."/>
            <person name="Shibata M."/>
            <person name="Shimokawa T."/>
            <person name="Song J."/>
            <person name="Takazaki Y."/>
            <person name="Terasawa K."/>
            <person name="Tsugane M."/>
            <person name="Tsuji K."/>
            <person name="Ueda S."/>
            <person name="Waki K."/>
            <person name="Yamagata H."/>
            <person name="Yamamoto M."/>
            <person name="Yamamoto S."/>
            <person name="Yamane H."/>
            <person name="Yoshiki S."/>
            <person name="Yoshihara R."/>
            <person name="Yukawa K."/>
            <person name="Zhong H."/>
            <person name="Yano M."/>
            <person name="Yuan Q."/>
            <person name="Ouyang S."/>
            <person name="Liu J."/>
            <person name="Jones K.M."/>
            <person name="Gansberger K."/>
            <person name="Moffat K."/>
            <person name="Hill J."/>
            <person name="Bera J."/>
            <person name="Fadrosh D."/>
            <person name="Jin S."/>
            <person name="Johri S."/>
            <person name="Kim M."/>
            <person name="Overton L."/>
            <person name="Reardon M."/>
            <person name="Tsitrin T."/>
            <person name="Vuong H."/>
            <person name="Weaver B."/>
            <person name="Ciecko A."/>
            <person name="Tallon L."/>
            <person name="Jackson J."/>
            <person name="Pai G."/>
            <person name="Aken S.V."/>
            <person name="Utterback T."/>
            <person name="Reidmuller S."/>
            <person name="Feldblyum T."/>
            <person name="Hsiao J."/>
            <person name="Zismann V."/>
            <person name="Iobst S."/>
            <person name="de Vazeille A.R."/>
            <person name="Buell C.R."/>
            <person name="Ying K."/>
            <person name="Li Y."/>
            <person name="Lu T."/>
            <person name="Huang Y."/>
            <person name="Zhao Q."/>
            <person name="Feng Q."/>
            <person name="Zhang L."/>
            <person name="Zhu J."/>
            <person name="Weng Q."/>
            <person name="Mu J."/>
            <person name="Lu Y."/>
            <person name="Fan D."/>
            <person name="Liu Y."/>
            <person name="Guan J."/>
            <person name="Zhang Y."/>
            <person name="Yu S."/>
            <person name="Liu X."/>
            <person name="Zhang Y."/>
            <person name="Hong G."/>
            <person name="Han B."/>
            <person name="Choisne N."/>
            <person name="Demange N."/>
            <person name="Orjeda G."/>
            <person name="Samain S."/>
            <person name="Cattolico L."/>
            <person name="Pelletier E."/>
            <person name="Couloux A."/>
            <person name="Segurens B."/>
            <person name="Wincker P."/>
            <person name="D'Hont A."/>
            <person name="Scarpelli C."/>
            <person name="Weissenbach J."/>
            <person name="Salanoubat M."/>
            <person name="Quetier F."/>
            <person name="Yu Y."/>
            <person name="Kim H.R."/>
            <person name="Rambo T."/>
            <person name="Currie J."/>
            <person name="Collura K."/>
            <person name="Luo M."/>
            <person name="Yang T."/>
            <person name="Ammiraju J.S.S."/>
            <person name="Engler F."/>
            <person name="Soderlund C."/>
            <person name="Wing R.A."/>
            <person name="Palmer L.E."/>
            <person name="de la Bastide M."/>
            <person name="Spiegel L."/>
            <person name="Nascimento L."/>
            <person name="Zutavern T."/>
            <person name="O'Shaughnessy A."/>
            <person name="Dike S."/>
            <person name="Dedhia N."/>
            <person name="Preston R."/>
            <person name="Balija V."/>
            <person name="McCombie W.R."/>
            <person name="Chow T."/>
            <person name="Chen H."/>
            <person name="Chung M."/>
            <person name="Chen C."/>
            <person name="Shaw J."/>
            <person name="Wu H."/>
            <person name="Hsiao K."/>
            <person name="Chao Y."/>
            <person name="Chu M."/>
            <person name="Cheng C."/>
            <person name="Hour A."/>
            <person name="Lee P."/>
            <person name="Lin S."/>
            <person name="Lin Y."/>
            <person name="Liou J."/>
            <person name="Liu S."/>
            <person name="Hsing Y."/>
            <person name="Raghuvanshi S."/>
            <person name="Mohanty A."/>
            <person name="Bharti A.K."/>
            <person name="Gaur A."/>
            <person name="Gupta V."/>
            <person name="Kumar D."/>
            <person name="Ravi V."/>
            <person name="Vij S."/>
            <person name="Kapur A."/>
            <person name="Khurana P."/>
            <person name="Khurana P."/>
            <person name="Khurana J.P."/>
            <person name="Tyagi A.K."/>
            <person name="Gaikwad K."/>
            <person name="Singh A."/>
            <person name="Dalal V."/>
            <person name="Srivastava S."/>
            <person name="Dixit A."/>
            <person name="Pal A.K."/>
            <person name="Ghazi I.A."/>
            <person name="Yadav M."/>
            <person name="Pandit A."/>
            <person name="Bhargava A."/>
            <person name="Sureshbabu K."/>
            <person name="Batra K."/>
            <person name="Sharma T.R."/>
            <person name="Mohapatra T."/>
            <person name="Singh N.K."/>
            <person name="Messing J."/>
            <person name="Nelson A.B."/>
            <person name="Fuks G."/>
            <person name="Kavchok S."/>
            <person name="Keizer G."/>
            <person name="Linton E."/>
            <person name="Llaca V."/>
            <person name="Song R."/>
            <person name="Tanyolac B."/>
            <person name="Young S."/>
            <person name="Ho-Il K."/>
            <person name="Hahn J.H."/>
            <person name="Sangsakoo G."/>
            <person name="Vanavichit A."/>
            <person name="de Mattos Luiz.A.T."/>
            <person name="Zimmer P.D."/>
            <person name="Malone G."/>
            <person name="Dellagostin O."/>
            <person name="de Oliveira A.C."/>
            <person name="Bevan M."/>
            <person name="Bancroft I."/>
            <person name="Minx P."/>
            <person name="Cordum H."/>
            <person name="Wilson R."/>
            <person name="Cheng Z."/>
            <person name="Jin W."/>
            <person name="Jiang J."/>
            <person name="Leong S.A."/>
            <person name="Iwama H."/>
            <person name="Gojobori T."/>
            <person name="Itoh T."/>
            <person name="Niimura Y."/>
            <person name="Fujii Y."/>
            <person name="Habara T."/>
            <person name="Sakai H."/>
            <person name="Sato Y."/>
            <person name="Wilson G."/>
            <person name="Kumar K."/>
            <person name="McCouch S."/>
            <person name="Juretic N."/>
            <person name="Hoen D."/>
            <person name="Wright S."/>
            <person name="Bruskiewich R."/>
            <person name="Bureau T."/>
            <person name="Miyao A."/>
            <person name="Hirochika H."/>
            <person name="Nishikawa T."/>
            <person name="Kadowaki K."/>
            <person name="Sugiura M."/>
            <person name="Burr B."/>
            <person name="Sasaki T."/>
        </authorList>
    </citation>
    <scope>NUCLEOTIDE SEQUENCE [LARGE SCALE GENOMIC DNA]</scope>
    <source>
        <strain evidence="3">cv. Nipponbare</strain>
    </source>
</reference>
<accession>C7J8S5</accession>
<gene>
    <name evidence="2" type="ordered locus">Os11g0203000</name>
</gene>